<protein>
    <submittedName>
        <fullName evidence="2">Uncharacterized protein</fullName>
    </submittedName>
</protein>
<feature type="compositionally biased region" description="Basic and acidic residues" evidence="1">
    <location>
        <begin position="1"/>
        <end position="10"/>
    </location>
</feature>
<evidence type="ECO:0000313" key="2">
    <source>
        <dbReference type="EMBL" id="JAH54791.1"/>
    </source>
</evidence>
<organism evidence="2">
    <name type="scientific">Anguilla anguilla</name>
    <name type="common">European freshwater eel</name>
    <name type="synonym">Muraena anguilla</name>
    <dbReference type="NCBI Taxonomy" id="7936"/>
    <lineage>
        <taxon>Eukaryota</taxon>
        <taxon>Metazoa</taxon>
        <taxon>Chordata</taxon>
        <taxon>Craniata</taxon>
        <taxon>Vertebrata</taxon>
        <taxon>Euteleostomi</taxon>
        <taxon>Actinopterygii</taxon>
        <taxon>Neopterygii</taxon>
        <taxon>Teleostei</taxon>
        <taxon>Anguilliformes</taxon>
        <taxon>Anguillidae</taxon>
        <taxon>Anguilla</taxon>
    </lineage>
</organism>
<feature type="region of interest" description="Disordered" evidence="1">
    <location>
        <begin position="1"/>
        <end position="24"/>
    </location>
</feature>
<dbReference type="EMBL" id="GBXM01053786">
    <property type="protein sequence ID" value="JAH54791.1"/>
    <property type="molecule type" value="Transcribed_RNA"/>
</dbReference>
<reference evidence="2" key="2">
    <citation type="journal article" date="2015" name="Fish Shellfish Immunol.">
        <title>Early steps in the European eel (Anguilla anguilla)-Vibrio vulnificus interaction in the gills: Role of the RtxA13 toxin.</title>
        <authorList>
            <person name="Callol A."/>
            <person name="Pajuelo D."/>
            <person name="Ebbesson L."/>
            <person name="Teles M."/>
            <person name="MacKenzie S."/>
            <person name="Amaro C."/>
        </authorList>
    </citation>
    <scope>NUCLEOTIDE SEQUENCE</scope>
</reference>
<proteinExistence type="predicted"/>
<dbReference type="AlphaFoldDB" id="A0A0E9TMI0"/>
<reference evidence="2" key="1">
    <citation type="submission" date="2014-11" db="EMBL/GenBank/DDBJ databases">
        <authorList>
            <person name="Amaro Gonzalez C."/>
        </authorList>
    </citation>
    <scope>NUCLEOTIDE SEQUENCE</scope>
</reference>
<name>A0A0E9TMI0_ANGAN</name>
<sequence length="24" mass="2675">MSDGKDDSPDHIVTFVGSKQRQNI</sequence>
<accession>A0A0E9TMI0</accession>
<evidence type="ECO:0000256" key="1">
    <source>
        <dbReference type="SAM" id="MobiDB-lite"/>
    </source>
</evidence>